<dbReference type="Proteomes" id="UP000694843">
    <property type="component" value="Unplaced"/>
</dbReference>
<keyword evidence="7 13" id="KW-1133">Transmembrane helix</keyword>
<dbReference type="PANTHER" id="PTHR12924">
    <property type="entry name" value="TRANSLOCON-ASSOCIATED PROTEIN, ALPHA SUBUNIT"/>
    <property type="match status" value="1"/>
</dbReference>
<keyword evidence="15" id="KW-1185">Reference proteome</keyword>
<dbReference type="OMA" id="ETICLFP"/>
<accession>A0A8B7NR84</accession>
<evidence type="ECO:0000256" key="13">
    <source>
        <dbReference type="SAM" id="Phobius"/>
    </source>
</evidence>
<proteinExistence type="inferred from homology"/>
<evidence type="ECO:0000256" key="11">
    <source>
        <dbReference type="ARBA" id="ARBA00031071"/>
    </source>
</evidence>
<feature type="compositionally biased region" description="Polar residues" evidence="12">
    <location>
        <begin position="297"/>
        <end position="318"/>
    </location>
</feature>
<evidence type="ECO:0000256" key="9">
    <source>
        <dbReference type="ARBA" id="ARBA00025620"/>
    </source>
</evidence>
<evidence type="ECO:0000256" key="14">
    <source>
        <dbReference type="SAM" id="SignalP"/>
    </source>
</evidence>
<keyword evidence="8 13" id="KW-0472">Membrane</keyword>
<feature type="signal peptide" evidence="14">
    <location>
        <begin position="1"/>
        <end position="29"/>
    </location>
</feature>
<keyword evidence="5 14" id="KW-0732">Signal</keyword>
<reference evidence="16" key="1">
    <citation type="submission" date="2025-08" db="UniProtKB">
        <authorList>
            <consortium name="RefSeq"/>
        </authorList>
    </citation>
    <scope>IDENTIFICATION</scope>
    <source>
        <tissue evidence="16">Whole organism</tissue>
    </source>
</reference>
<feature type="chain" id="PRO_5034604788" description="Translocon-associated protein subunit alpha" evidence="14">
    <location>
        <begin position="30"/>
        <end position="318"/>
    </location>
</feature>
<name>A0A8B7NR84_HYAAZ</name>
<dbReference type="GeneID" id="108672965"/>
<comment type="subunit">
    <text evidence="10">Heterotetramer of TRAP-alpha, TRAP-beta, TRAP-delta and TRAP-gamma. Interacts with palmitoylated calnexin (CALX), the interaction is required for efficient folding of glycosylated proteins.</text>
</comment>
<evidence type="ECO:0000313" key="15">
    <source>
        <dbReference type="Proteomes" id="UP000694843"/>
    </source>
</evidence>
<evidence type="ECO:0000256" key="5">
    <source>
        <dbReference type="ARBA" id="ARBA00022729"/>
    </source>
</evidence>
<feature type="compositionally biased region" description="Acidic residues" evidence="12">
    <location>
        <begin position="34"/>
        <end position="59"/>
    </location>
</feature>
<dbReference type="InterPro" id="IPR005595">
    <property type="entry name" value="TRAP_alpha"/>
</dbReference>
<evidence type="ECO:0000256" key="4">
    <source>
        <dbReference type="ARBA" id="ARBA00022692"/>
    </source>
</evidence>
<feature type="region of interest" description="Disordered" evidence="12">
    <location>
        <begin position="224"/>
        <end position="247"/>
    </location>
</feature>
<comment type="function">
    <text evidence="9">TRAP proteins are part of a complex whose function is to bind calcium to the ER membrane and thereby regulate the retention of ER resident proteins. May be involved in the recycling of the translocation apparatus after completion of the translocation process or may function as a membrane-bound chaperone facilitating folding of translocated proteins.</text>
</comment>
<evidence type="ECO:0000256" key="6">
    <source>
        <dbReference type="ARBA" id="ARBA00022824"/>
    </source>
</evidence>
<dbReference type="GO" id="GO:0005789">
    <property type="term" value="C:endoplasmic reticulum membrane"/>
    <property type="evidence" value="ECO:0007669"/>
    <property type="project" value="UniProtKB-SubCell"/>
</dbReference>
<gene>
    <name evidence="16" type="primary">LOC108672965</name>
</gene>
<evidence type="ECO:0000256" key="1">
    <source>
        <dbReference type="ARBA" id="ARBA00004115"/>
    </source>
</evidence>
<organism evidence="15 16">
    <name type="scientific">Hyalella azteca</name>
    <name type="common">Amphipod</name>
    <dbReference type="NCBI Taxonomy" id="294128"/>
    <lineage>
        <taxon>Eukaryota</taxon>
        <taxon>Metazoa</taxon>
        <taxon>Ecdysozoa</taxon>
        <taxon>Arthropoda</taxon>
        <taxon>Crustacea</taxon>
        <taxon>Multicrustacea</taxon>
        <taxon>Malacostraca</taxon>
        <taxon>Eumalacostraca</taxon>
        <taxon>Peracarida</taxon>
        <taxon>Amphipoda</taxon>
        <taxon>Senticaudata</taxon>
        <taxon>Talitrida</taxon>
        <taxon>Talitroidea</taxon>
        <taxon>Hyalellidae</taxon>
        <taxon>Hyalella</taxon>
    </lineage>
</organism>
<dbReference type="OrthoDB" id="1926781at2759"/>
<keyword evidence="4 13" id="KW-0812">Transmembrane</keyword>
<dbReference type="RefSeq" id="XP_018016222.1">
    <property type="nucleotide sequence ID" value="XM_018160733.2"/>
</dbReference>
<comment type="subcellular location">
    <subcellularLocation>
        <location evidence="1">Endoplasmic reticulum membrane</location>
        <topology evidence="1">Single-pass type I membrane protein</topology>
    </subcellularLocation>
</comment>
<protein>
    <recommendedName>
        <fullName evidence="3">Translocon-associated protein subunit alpha</fullName>
    </recommendedName>
    <alternativeName>
        <fullName evidence="11">Signal sequence receptor subunit alpha</fullName>
    </alternativeName>
</protein>
<evidence type="ECO:0000313" key="16">
    <source>
        <dbReference type="RefSeq" id="XP_018016222.1"/>
    </source>
</evidence>
<evidence type="ECO:0000256" key="12">
    <source>
        <dbReference type="SAM" id="MobiDB-lite"/>
    </source>
</evidence>
<dbReference type="PANTHER" id="PTHR12924:SF0">
    <property type="entry name" value="TRANSLOCON-ASSOCIATED PROTEIN SUBUNIT ALPHA"/>
    <property type="match status" value="1"/>
</dbReference>
<comment type="similarity">
    <text evidence="2">Belongs to the TRAP-alpha family.</text>
</comment>
<evidence type="ECO:0000256" key="3">
    <source>
        <dbReference type="ARBA" id="ARBA00020280"/>
    </source>
</evidence>
<feature type="transmembrane region" description="Helical" evidence="13">
    <location>
        <begin position="199"/>
        <end position="220"/>
    </location>
</feature>
<sequence length="318" mass="34945">MKLPIRLLLLTLIGLPFLISIIEPGKVFARAEDATEDDVEEEEAQVEAGDVEAAEEEVTEEPKVPGSPDIDLIILFTKPEGNGMELPAGKPVEFLVGVTNNGDHEYVIDAAEASFRYPMDFNFYIQNFTMAQFNKIVKPQQEATVSYTFFPSDVFAGRPLGLQINLYYHDSDGEDFSEAVFNSTVNIVEVDEGLDGETFFLYVFLIAFAVLLLLVGHTLLSSFSASGGKKGSAKKQSSQQSGVELGTDSADGVDYDWLPEHLKAELKRQSLMTRNGSATKTRKSNQSERSVTEPSKKSAITTSVRSAPKQSSARLRKI</sequence>
<evidence type="ECO:0000256" key="8">
    <source>
        <dbReference type="ARBA" id="ARBA00023136"/>
    </source>
</evidence>
<keyword evidence="6" id="KW-0256">Endoplasmic reticulum</keyword>
<dbReference type="Pfam" id="PF03896">
    <property type="entry name" value="TRAP_alpha"/>
    <property type="match status" value="1"/>
</dbReference>
<feature type="region of interest" description="Disordered" evidence="12">
    <location>
        <begin position="267"/>
        <end position="318"/>
    </location>
</feature>
<feature type="region of interest" description="Disordered" evidence="12">
    <location>
        <begin position="32"/>
        <end position="66"/>
    </location>
</feature>
<evidence type="ECO:0000256" key="7">
    <source>
        <dbReference type="ARBA" id="ARBA00022989"/>
    </source>
</evidence>
<evidence type="ECO:0000256" key="10">
    <source>
        <dbReference type="ARBA" id="ARBA00025854"/>
    </source>
</evidence>
<dbReference type="KEGG" id="hazt:108672965"/>
<evidence type="ECO:0000256" key="2">
    <source>
        <dbReference type="ARBA" id="ARBA00006776"/>
    </source>
</evidence>
<feature type="compositionally biased region" description="Polar residues" evidence="12">
    <location>
        <begin position="270"/>
        <end position="279"/>
    </location>
</feature>
<dbReference type="AlphaFoldDB" id="A0A8B7NR84"/>